<evidence type="ECO:0000256" key="3">
    <source>
        <dbReference type="SAM" id="MobiDB-lite"/>
    </source>
</evidence>
<organism evidence="4 5">
    <name type="scientific">SAR92 clade bacterium H455</name>
    <dbReference type="NCBI Taxonomy" id="2974818"/>
    <lineage>
        <taxon>Bacteria</taxon>
        <taxon>Pseudomonadati</taxon>
        <taxon>Pseudomonadota</taxon>
        <taxon>Gammaproteobacteria</taxon>
        <taxon>Cellvibrionales</taxon>
        <taxon>Porticoccaceae</taxon>
        <taxon>SAR92 clade</taxon>
    </lineage>
</organism>
<evidence type="ECO:0000256" key="2">
    <source>
        <dbReference type="HAMAP-Rule" id="MF_00003"/>
    </source>
</evidence>
<dbReference type="PROSITE" id="PS01319">
    <property type="entry name" value="RBFA"/>
    <property type="match status" value="1"/>
</dbReference>
<dbReference type="Pfam" id="PF02033">
    <property type="entry name" value="RBFA"/>
    <property type="match status" value="1"/>
</dbReference>
<comment type="similarity">
    <text evidence="2">Belongs to the RbfA family.</text>
</comment>
<sequence length="142" mass="15828">MPREFTRAERVSDSVQQELATLIRSEVRDPRVGMVNVTEVQISRDLAYGKVFVNFVGERDQDQIDEAMAALNGASGYLRKLLGASIQLRIVPKLNFIFDETGRRGQHLSALIDLAISKEMPSDNADSEETAQQDLESDSEEA</sequence>
<keyword evidence="1 2" id="KW-0690">Ribosome biogenesis</keyword>
<dbReference type="InterPro" id="IPR023799">
    <property type="entry name" value="RbfA_dom_sf"/>
</dbReference>
<accession>A0ABY5TQL4</accession>
<feature type="region of interest" description="Disordered" evidence="3">
    <location>
        <begin position="119"/>
        <end position="142"/>
    </location>
</feature>
<evidence type="ECO:0000313" key="5">
    <source>
        <dbReference type="Proteomes" id="UP001059934"/>
    </source>
</evidence>
<dbReference type="SUPFAM" id="SSF89919">
    <property type="entry name" value="Ribosome-binding factor A, RbfA"/>
    <property type="match status" value="1"/>
</dbReference>
<comment type="function">
    <text evidence="2">One of several proteins that assist in the late maturation steps of the functional core of the 30S ribosomal subunit. Associates with free 30S ribosomal subunits (but not with 30S subunits that are part of 70S ribosomes or polysomes). Required for efficient processing of 16S rRNA. May interact with the 5'-terminal helix region of 16S rRNA.</text>
</comment>
<dbReference type="EMBL" id="CP103416">
    <property type="protein sequence ID" value="UVW35599.1"/>
    <property type="molecule type" value="Genomic_DNA"/>
</dbReference>
<dbReference type="Proteomes" id="UP001059934">
    <property type="component" value="Chromosome"/>
</dbReference>
<evidence type="ECO:0000256" key="1">
    <source>
        <dbReference type="ARBA" id="ARBA00022517"/>
    </source>
</evidence>
<dbReference type="InterPro" id="IPR000238">
    <property type="entry name" value="RbfA"/>
</dbReference>
<comment type="subcellular location">
    <subcellularLocation>
        <location evidence="2">Cytoplasm</location>
    </subcellularLocation>
</comment>
<gene>
    <name evidence="2 4" type="primary">rbfA</name>
    <name evidence="4" type="ORF">NYF23_03060</name>
</gene>
<dbReference type="NCBIfam" id="TIGR00082">
    <property type="entry name" value="rbfA"/>
    <property type="match status" value="1"/>
</dbReference>
<dbReference type="Gene3D" id="3.30.300.20">
    <property type="match status" value="1"/>
</dbReference>
<dbReference type="PANTHER" id="PTHR33515">
    <property type="entry name" value="RIBOSOME-BINDING FACTOR A, CHLOROPLASTIC-RELATED"/>
    <property type="match status" value="1"/>
</dbReference>
<dbReference type="InterPro" id="IPR015946">
    <property type="entry name" value="KH_dom-like_a/b"/>
</dbReference>
<reference evidence="4" key="1">
    <citation type="submission" date="2022-08" db="EMBL/GenBank/DDBJ databases">
        <title>Catabolic pathway analysis in culturable SAR92 clade bacteria reveals their overlooked roles in DMSP degradation in coastal seas.</title>
        <authorList>
            <person name="He X."/>
            <person name="Zhang X."/>
            <person name="Zhang Y."/>
        </authorList>
    </citation>
    <scope>NUCLEOTIDE SEQUENCE</scope>
    <source>
        <strain evidence="4">H455</strain>
    </source>
</reference>
<proteinExistence type="inferred from homology"/>
<name>A0ABY5TQL4_9GAMM</name>
<feature type="compositionally biased region" description="Acidic residues" evidence="3">
    <location>
        <begin position="125"/>
        <end position="142"/>
    </location>
</feature>
<evidence type="ECO:0000313" key="4">
    <source>
        <dbReference type="EMBL" id="UVW35599.1"/>
    </source>
</evidence>
<keyword evidence="5" id="KW-1185">Reference proteome</keyword>
<keyword evidence="2" id="KW-0963">Cytoplasm</keyword>
<dbReference type="HAMAP" id="MF_00003">
    <property type="entry name" value="RbfA"/>
    <property type="match status" value="1"/>
</dbReference>
<comment type="subunit">
    <text evidence="2">Monomer. Binds 30S ribosomal subunits, but not 50S ribosomal subunits or 70S ribosomes.</text>
</comment>
<protein>
    <recommendedName>
        <fullName evidence="2">Ribosome-binding factor A</fullName>
    </recommendedName>
</protein>
<dbReference type="InterPro" id="IPR020053">
    <property type="entry name" value="Ribosome-bd_factorA_CS"/>
</dbReference>
<dbReference type="PANTHER" id="PTHR33515:SF1">
    <property type="entry name" value="RIBOSOME-BINDING FACTOR A, CHLOROPLASTIC-RELATED"/>
    <property type="match status" value="1"/>
</dbReference>